<comment type="caution">
    <text evidence="3">The sequence shown here is derived from an EMBL/GenBank/DDBJ whole genome shotgun (WGS) entry which is preliminary data.</text>
</comment>
<protein>
    <recommendedName>
        <fullName evidence="2">Hypervirulence associated protein TUDOR domain-containing protein</fullName>
    </recommendedName>
</protein>
<evidence type="ECO:0000259" key="2">
    <source>
        <dbReference type="Pfam" id="PF11160"/>
    </source>
</evidence>
<dbReference type="AlphaFoldDB" id="A0AAN6G9S8"/>
<feature type="region of interest" description="Disordered" evidence="1">
    <location>
        <begin position="1"/>
        <end position="27"/>
    </location>
</feature>
<accession>A0AAN6G9S8</accession>
<keyword evidence="4" id="KW-1185">Reference proteome</keyword>
<gene>
    <name evidence="3" type="ORF">OC842_004427</name>
</gene>
<sequence length="80" mass="8489">MAKDPHDLNEGDTVSWKWGSGHPKGTVKDVVDDEATITTKRGNEVKKKGSEENPAVVLEASSGSDAIKLASEIDGVEPTK</sequence>
<dbReference type="Proteomes" id="UP001176521">
    <property type="component" value="Unassembled WGS sequence"/>
</dbReference>
<dbReference type="Pfam" id="PF11160">
    <property type="entry name" value="Hva1_TUDOR"/>
    <property type="match status" value="1"/>
</dbReference>
<evidence type="ECO:0000313" key="4">
    <source>
        <dbReference type="Proteomes" id="UP001176521"/>
    </source>
</evidence>
<reference evidence="3" key="1">
    <citation type="journal article" date="2023" name="PhytoFront">
        <title>Draft Genome Resources of Seven Strains of Tilletia horrida, Causal Agent of Kernel Smut of Rice.</title>
        <authorList>
            <person name="Khanal S."/>
            <person name="Antony Babu S."/>
            <person name="Zhou X.G."/>
        </authorList>
    </citation>
    <scope>NUCLEOTIDE SEQUENCE</scope>
    <source>
        <strain evidence="3">TX3</strain>
    </source>
</reference>
<feature type="domain" description="Hypervirulence associated protein TUDOR" evidence="2">
    <location>
        <begin position="11"/>
        <end position="73"/>
    </location>
</feature>
<dbReference type="EMBL" id="JAPDMQ010000261">
    <property type="protein sequence ID" value="KAK0528846.1"/>
    <property type="molecule type" value="Genomic_DNA"/>
</dbReference>
<name>A0AAN6G9S8_9BASI</name>
<organism evidence="3 4">
    <name type="scientific">Tilletia horrida</name>
    <dbReference type="NCBI Taxonomy" id="155126"/>
    <lineage>
        <taxon>Eukaryota</taxon>
        <taxon>Fungi</taxon>
        <taxon>Dikarya</taxon>
        <taxon>Basidiomycota</taxon>
        <taxon>Ustilaginomycotina</taxon>
        <taxon>Exobasidiomycetes</taxon>
        <taxon>Tilletiales</taxon>
        <taxon>Tilletiaceae</taxon>
        <taxon>Tilletia</taxon>
    </lineage>
</organism>
<proteinExistence type="predicted"/>
<evidence type="ECO:0000256" key="1">
    <source>
        <dbReference type="SAM" id="MobiDB-lite"/>
    </source>
</evidence>
<dbReference type="InterPro" id="IPR021331">
    <property type="entry name" value="Hva1_TUDOR"/>
</dbReference>
<dbReference type="Gene3D" id="2.30.30.1060">
    <property type="match status" value="1"/>
</dbReference>
<evidence type="ECO:0000313" key="3">
    <source>
        <dbReference type="EMBL" id="KAK0528846.1"/>
    </source>
</evidence>